<keyword evidence="1" id="KW-0732">Signal</keyword>
<dbReference type="PANTHER" id="PTHR32305:SF15">
    <property type="entry name" value="PROTEIN RHSA-RELATED"/>
    <property type="match status" value="1"/>
</dbReference>
<evidence type="ECO:0000313" key="5">
    <source>
        <dbReference type="Proteomes" id="UP000537862"/>
    </source>
</evidence>
<protein>
    <recommendedName>
        <fullName evidence="6">DUF2235 domain-containing protein</fullName>
    </recommendedName>
</protein>
<evidence type="ECO:0000259" key="2">
    <source>
        <dbReference type="Pfam" id="PF09994"/>
    </source>
</evidence>
<keyword evidence="5" id="KW-1185">Reference proteome</keyword>
<dbReference type="Gene3D" id="2.180.10.10">
    <property type="entry name" value="RHS repeat-associated core"/>
    <property type="match status" value="1"/>
</dbReference>
<evidence type="ECO:0000259" key="3">
    <source>
        <dbReference type="Pfam" id="PF20148"/>
    </source>
</evidence>
<dbReference type="EMBL" id="JABGBN010000007">
    <property type="protein sequence ID" value="NOL52214.1"/>
    <property type="molecule type" value="Genomic_DNA"/>
</dbReference>
<dbReference type="Pfam" id="PF09994">
    <property type="entry name" value="T6SS_Tle1-like_cat"/>
    <property type="match status" value="1"/>
</dbReference>
<comment type="caution">
    <text evidence="4">The sequence shown here is derived from an EMBL/GenBank/DDBJ whole genome shotgun (WGS) entry which is preliminary data.</text>
</comment>
<dbReference type="PANTHER" id="PTHR32305">
    <property type="match status" value="1"/>
</dbReference>
<dbReference type="Pfam" id="PF20148">
    <property type="entry name" value="DUF6531"/>
    <property type="match status" value="1"/>
</dbReference>
<dbReference type="RefSeq" id="WP_171680908.1">
    <property type="nucleotide sequence ID" value="NZ_JABGBN010000007.1"/>
</dbReference>
<proteinExistence type="predicted"/>
<sequence>MKFLFGLIGTLFIITAQAQENTCPAAKTGNPCSHSSRAPSLNLGAGNPIHLMSGNKFQAEHDMLMRLSGLEVTRYYNSMASTASPYGAGWNISYNTRLFQFPHSWQILMDDGQRIDFHPPNGSPQTKAQIASYGHLQQNTQQHWEWHTPEGTIRTFNSKGLMIKLAIKGFPDIHIEHTQSKSQSLISRVYTQDEELTFHYQQAEDLLLSHITTPVGTIYYHYQKPEQGLYHQLDKVQRADHWERKYLYEPEFQAGDPYRLTGIVMFTPEKQFLRLNEWHYQEDGKAIYSRSSYPAQHRLSIYYQQEALKNNDRSITIITDEKGRQTQIHGLMRNGQYLLEKVTGHGCHLCPPVGTNAQYDDKGQLSLLNGFSIHRDDAQRINKIEFEHPTWNKVSIQYNHHGYVKNWHTPYTGTQPPGPHKLIRYYLEEPPEENEFVTFKDNQLVYKNGLILKHLSPDESVQILSLEKNNSPIWEQHRIYWDPRLLQQELIHFVDKDISLDYEYLYDDQQRLIAAKQFHLPSEQETLFYYAWHKDGTSKGVAINGKTITPNIQRDKQGLPTQIDHRKVIYGESKRIEKVLENGKTIATYTYDKHSRRTTKETMQGRTLFHYQGNRLSREEYYPHKTNSPQHKQSKVAYTQRHYAYRGLMLVGFIEQQYDKSHQLIRTENFYVHNDHLGQPFLISDAQQHIRWRAYYSPMGKATIITEDISFNIRQPGQYYDAETGWHDNYFRTYDPTAGHYFEPDPLGPIAGNDPYGYAAQQPRQAIDPLGLLLFAFDGTTNNIKSNTNVWKFYQLYDGDKFYKEGPGGIPGESWKDKWGGALFSTTTHIILDEHKRNLINYMSTKNNNFTDVTPIDIVGFSRGAAIGMIFANYVKSLVNDGLFHYSERYIQNGLEYIRDIRTCVDLRFIGLFDTVAQFGANGFHNNRFDYSAAPEWELITHAAAMNEYRYLLPLTTYHGKDNVIEQGFLGNHSDSGGVHVPDDLNDKNNPLKTHFGDLSHIPLAWSYTQAQQLGLPLKPLSEVATVLNSRLNLVQNPVMHNTYGEYYYSYYHNREDGLNDRKIRTLDRHLQAPNQTKRAFLQGQSEHLGDSTRQEHTKAAEVEFLSTQERQLSVADVAIYGKLDAQKYLNWLETQLNWTAPLKVVE</sequence>
<gene>
    <name evidence="4" type="ORF">HKX39_08570</name>
</gene>
<dbReference type="Proteomes" id="UP000537862">
    <property type="component" value="Unassembled WGS sequence"/>
</dbReference>
<dbReference type="NCBIfam" id="TIGR03696">
    <property type="entry name" value="Rhs_assc_core"/>
    <property type="match status" value="1"/>
</dbReference>
<feature type="domain" description="DUF6531" evidence="3">
    <location>
        <begin position="46"/>
        <end position="117"/>
    </location>
</feature>
<accession>A0A849P7D5</accession>
<feature type="signal peptide" evidence="1">
    <location>
        <begin position="1"/>
        <end position="18"/>
    </location>
</feature>
<dbReference type="AlphaFoldDB" id="A0A849P7D5"/>
<dbReference type="InterPro" id="IPR018712">
    <property type="entry name" value="Tle1-like_cat"/>
</dbReference>
<evidence type="ECO:0000256" key="1">
    <source>
        <dbReference type="SAM" id="SignalP"/>
    </source>
</evidence>
<evidence type="ECO:0000313" key="4">
    <source>
        <dbReference type="EMBL" id="NOL52214.1"/>
    </source>
</evidence>
<name>A0A849P7D5_9BURK</name>
<feature type="chain" id="PRO_5032749743" description="DUF2235 domain-containing protein" evidence="1">
    <location>
        <begin position="19"/>
        <end position="1147"/>
    </location>
</feature>
<organism evidence="4 5">
    <name type="scientific">Pelistega suis</name>
    <dbReference type="NCBI Taxonomy" id="1631957"/>
    <lineage>
        <taxon>Bacteria</taxon>
        <taxon>Pseudomonadati</taxon>
        <taxon>Pseudomonadota</taxon>
        <taxon>Betaproteobacteria</taxon>
        <taxon>Burkholderiales</taxon>
        <taxon>Alcaligenaceae</taxon>
        <taxon>Pelistega</taxon>
    </lineage>
</organism>
<evidence type="ECO:0008006" key="6">
    <source>
        <dbReference type="Google" id="ProtNLM"/>
    </source>
</evidence>
<reference evidence="4 5" key="1">
    <citation type="submission" date="2020-05" db="EMBL/GenBank/DDBJ databases">
        <authorList>
            <person name="Niu N."/>
        </authorList>
    </citation>
    <scope>NUCLEOTIDE SEQUENCE [LARGE SCALE GENOMIC DNA]</scope>
    <source>
        <strain evidence="4 5">3340-03</strain>
    </source>
</reference>
<dbReference type="InterPro" id="IPR050708">
    <property type="entry name" value="T6SS_VgrG/RHS"/>
</dbReference>
<dbReference type="InterPro" id="IPR022385">
    <property type="entry name" value="Rhs_assc_core"/>
</dbReference>
<dbReference type="InterPro" id="IPR045351">
    <property type="entry name" value="DUF6531"/>
</dbReference>
<feature type="domain" description="T6SS Phospholipase effector Tle1-like catalytic" evidence="2">
    <location>
        <begin position="902"/>
        <end position="1007"/>
    </location>
</feature>